<dbReference type="EMBL" id="JBIVGG010000015">
    <property type="protein sequence ID" value="MFJ4083517.1"/>
    <property type="molecule type" value="Genomic_DNA"/>
</dbReference>
<evidence type="ECO:0000313" key="2">
    <source>
        <dbReference type="EMBL" id="MFJ4083517.1"/>
    </source>
</evidence>
<proteinExistence type="predicted"/>
<accession>A0ABW8FNB4</accession>
<dbReference type="RefSeq" id="WP_402075150.1">
    <property type="nucleotide sequence ID" value="NZ_JBIVGG010000015.1"/>
</dbReference>
<evidence type="ECO:0000313" key="3">
    <source>
        <dbReference type="Proteomes" id="UP001617511"/>
    </source>
</evidence>
<organism evidence="2 3">
    <name type="scientific">Streptomyces iakyrus</name>
    <dbReference type="NCBI Taxonomy" id="68219"/>
    <lineage>
        <taxon>Bacteria</taxon>
        <taxon>Bacillati</taxon>
        <taxon>Actinomycetota</taxon>
        <taxon>Actinomycetes</taxon>
        <taxon>Kitasatosporales</taxon>
        <taxon>Streptomycetaceae</taxon>
        <taxon>Streptomyces</taxon>
    </lineage>
</organism>
<reference evidence="2 3" key="1">
    <citation type="submission" date="2024-10" db="EMBL/GenBank/DDBJ databases">
        <title>The Natural Products Discovery Center: Release of the First 8490 Sequenced Strains for Exploring Actinobacteria Biosynthetic Diversity.</title>
        <authorList>
            <person name="Kalkreuter E."/>
            <person name="Kautsar S.A."/>
            <person name="Yang D."/>
            <person name="Bader C.D."/>
            <person name="Teijaro C.N."/>
            <person name="Fluegel L."/>
            <person name="Davis C.M."/>
            <person name="Simpson J.R."/>
            <person name="Lauterbach L."/>
            <person name="Steele A.D."/>
            <person name="Gui C."/>
            <person name="Meng S."/>
            <person name="Li G."/>
            <person name="Viehrig K."/>
            <person name="Ye F."/>
            <person name="Su P."/>
            <person name="Kiefer A.F."/>
            <person name="Nichols A."/>
            <person name="Cepeda A.J."/>
            <person name="Yan W."/>
            <person name="Fan B."/>
            <person name="Jiang Y."/>
            <person name="Adhikari A."/>
            <person name="Zheng C.-J."/>
            <person name="Schuster L."/>
            <person name="Cowan T.M."/>
            <person name="Smanski M.J."/>
            <person name="Chevrette M.G."/>
            <person name="De Carvalho L.P.S."/>
            <person name="Shen B."/>
        </authorList>
    </citation>
    <scope>NUCLEOTIDE SEQUENCE [LARGE SCALE GENOMIC DNA]</scope>
    <source>
        <strain evidence="2 3">NPDC089932</strain>
    </source>
</reference>
<comment type="caution">
    <text evidence="2">The sequence shown here is derived from an EMBL/GenBank/DDBJ whole genome shotgun (WGS) entry which is preliminary data.</text>
</comment>
<feature type="region of interest" description="Disordered" evidence="1">
    <location>
        <begin position="27"/>
        <end position="63"/>
    </location>
</feature>
<dbReference type="Proteomes" id="UP001617511">
    <property type="component" value="Unassembled WGS sequence"/>
</dbReference>
<gene>
    <name evidence="2" type="ORF">ACIP2Z_31740</name>
</gene>
<keyword evidence="3" id="KW-1185">Reference proteome</keyword>
<name>A0ABW8FNB4_9ACTN</name>
<protein>
    <submittedName>
        <fullName evidence="2">Uncharacterized protein</fullName>
    </submittedName>
</protein>
<evidence type="ECO:0000256" key="1">
    <source>
        <dbReference type="SAM" id="MobiDB-lite"/>
    </source>
</evidence>
<feature type="compositionally biased region" description="Polar residues" evidence="1">
    <location>
        <begin position="48"/>
        <end position="63"/>
    </location>
</feature>
<sequence length="63" mass="6879">MELRIDGDPEPATVLRTWHGDDAADSAAVLDRPGHDPVPLPDLGWQETWRSTAPSCRTPSSAR</sequence>